<feature type="domain" description="Response regulatory" evidence="2">
    <location>
        <begin position="3"/>
        <end position="119"/>
    </location>
</feature>
<organism evidence="5 6">
    <name type="scientific">Merismopedia glauca CCAP 1448/3</name>
    <dbReference type="NCBI Taxonomy" id="1296344"/>
    <lineage>
        <taxon>Bacteria</taxon>
        <taxon>Bacillati</taxon>
        <taxon>Cyanobacteriota</taxon>
        <taxon>Cyanophyceae</taxon>
        <taxon>Synechococcales</taxon>
        <taxon>Merismopediaceae</taxon>
        <taxon>Merismopedia</taxon>
    </lineage>
</organism>
<protein>
    <submittedName>
        <fullName evidence="5">GGDEF domain-containing response regulator</fullName>
    </submittedName>
</protein>
<dbReference type="AlphaFoldDB" id="A0A2T1C5D0"/>
<dbReference type="InterPro" id="IPR052155">
    <property type="entry name" value="Biofilm_reg_signaling"/>
</dbReference>
<proteinExistence type="predicted"/>
<reference evidence="5 6" key="1">
    <citation type="submission" date="2018-02" db="EMBL/GenBank/DDBJ databases">
        <authorList>
            <person name="Cohen D.B."/>
            <person name="Kent A.D."/>
        </authorList>
    </citation>
    <scope>NUCLEOTIDE SEQUENCE [LARGE SCALE GENOMIC DNA]</scope>
    <source>
        <strain evidence="5 6">CCAP 1448/3</strain>
    </source>
</reference>
<dbReference type="PROSITE" id="PS50883">
    <property type="entry name" value="EAL"/>
    <property type="match status" value="1"/>
</dbReference>
<evidence type="ECO:0000256" key="1">
    <source>
        <dbReference type="PROSITE-ProRule" id="PRU00169"/>
    </source>
</evidence>
<dbReference type="PANTHER" id="PTHR44757">
    <property type="entry name" value="DIGUANYLATE CYCLASE DGCP"/>
    <property type="match status" value="1"/>
</dbReference>
<evidence type="ECO:0000259" key="2">
    <source>
        <dbReference type="PROSITE" id="PS50110"/>
    </source>
</evidence>
<dbReference type="RefSeq" id="WP_106288169.1">
    <property type="nucleotide sequence ID" value="NZ_CAWNTC010000254.1"/>
</dbReference>
<name>A0A2T1C5D0_9CYAN</name>
<dbReference type="SMART" id="SM00267">
    <property type="entry name" value="GGDEF"/>
    <property type="match status" value="1"/>
</dbReference>
<dbReference type="Pfam" id="PF00990">
    <property type="entry name" value="GGDEF"/>
    <property type="match status" value="1"/>
</dbReference>
<sequence length="572" mass="64161">MPKILIIDRDRENQDKILLLLASENHEVLIAENAWLGLQIAAQKLPDLIICRVNLPETDGYSILTALQAEETTAQISFILIGEIDNRQAIRQGMDLGADDFLVTPISEAEILASVTTRLRKKQAIQDYYSTAISQAQITLNTLLNYDCITELPNQKLLSDRLYKILNSTTQTYTFISLICIGLDRFSRINSNMGYNFGDVLLKKVAERLQTCLGSGDLISRLSMDRFALGIVSLTEKNDLANLAKLVLGIISQPFLIEGYEIFITASIGMAMYPDDANSINQLIQQADTALYHAKLFGGNNYQFYHPDMKIISCNPSALEADLKQALERQELEVYYHPQIELSTGKIIGSEALVRWHHPQEGSISPATFVPIAEANGSIVQIGEWVLRKACLETKALQERGFADLQVSVNISGYQFNQPDLAQNIQNILIETGFNPQSLELELTESIVIHNLKTATVIFQDLKALGIQVAIDDFGTGYSSLGYLQQLPFDKLKIDRSFVQNIHQHEKTATIAKSIIQMAHNLNLKVVCEGIETLEQEKFILENKCDFMQGYILSGPLAIQDWENFLLERRDK</sequence>
<dbReference type="SUPFAM" id="SSF141868">
    <property type="entry name" value="EAL domain-like"/>
    <property type="match status" value="1"/>
</dbReference>
<dbReference type="InterPro" id="IPR011006">
    <property type="entry name" value="CheY-like_superfamily"/>
</dbReference>
<dbReference type="PROSITE" id="PS50887">
    <property type="entry name" value="GGDEF"/>
    <property type="match status" value="1"/>
</dbReference>
<feature type="domain" description="EAL" evidence="3">
    <location>
        <begin position="316"/>
        <end position="570"/>
    </location>
</feature>
<feature type="domain" description="GGDEF" evidence="4">
    <location>
        <begin position="174"/>
        <end position="307"/>
    </location>
</feature>
<evidence type="ECO:0000313" key="5">
    <source>
        <dbReference type="EMBL" id="PSB03469.1"/>
    </source>
</evidence>
<comment type="caution">
    <text evidence="5">The sequence shown here is derived from an EMBL/GenBank/DDBJ whole genome shotgun (WGS) entry which is preliminary data.</text>
</comment>
<keyword evidence="6" id="KW-1185">Reference proteome</keyword>
<dbReference type="EMBL" id="PVWJ01000031">
    <property type="protein sequence ID" value="PSB03469.1"/>
    <property type="molecule type" value="Genomic_DNA"/>
</dbReference>
<dbReference type="Gene3D" id="3.20.20.450">
    <property type="entry name" value="EAL domain"/>
    <property type="match status" value="1"/>
</dbReference>
<dbReference type="SMART" id="SM00448">
    <property type="entry name" value="REC"/>
    <property type="match status" value="1"/>
</dbReference>
<accession>A0A2T1C5D0</accession>
<dbReference type="NCBIfam" id="TIGR00254">
    <property type="entry name" value="GGDEF"/>
    <property type="match status" value="1"/>
</dbReference>
<dbReference type="InterPro" id="IPR029787">
    <property type="entry name" value="Nucleotide_cyclase"/>
</dbReference>
<dbReference type="SUPFAM" id="SSF55073">
    <property type="entry name" value="Nucleotide cyclase"/>
    <property type="match status" value="1"/>
</dbReference>
<comment type="caution">
    <text evidence="1">Lacks conserved residue(s) required for the propagation of feature annotation.</text>
</comment>
<dbReference type="PROSITE" id="PS50110">
    <property type="entry name" value="RESPONSE_REGULATORY"/>
    <property type="match status" value="1"/>
</dbReference>
<dbReference type="OrthoDB" id="9805474at2"/>
<dbReference type="Pfam" id="PF00563">
    <property type="entry name" value="EAL"/>
    <property type="match status" value="1"/>
</dbReference>
<dbReference type="InterPro" id="IPR001789">
    <property type="entry name" value="Sig_transdc_resp-reg_receiver"/>
</dbReference>
<reference evidence="5 6" key="2">
    <citation type="submission" date="2018-03" db="EMBL/GenBank/DDBJ databases">
        <title>The ancient ancestry and fast evolution of plastids.</title>
        <authorList>
            <person name="Moore K.R."/>
            <person name="Magnabosco C."/>
            <person name="Momper L."/>
            <person name="Gold D.A."/>
            <person name="Bosak T."/>
            <person name="Fournier G.P."/>
        </authorList>
    </citation>
    <scope>NUCLEOTIDE SEQUENCE [LARGE SCALE GENOMIC DNA]</scope>
    <source>
        <strain evidence="5 6">CCAP 1448/3</strain>
    </source>
</reference>
<dbReference type="Pfam" id="PF00072">
    <property type="entry name" value="Response_reg"/>
    <property type="match status" value="1"/>
</dbReference>
<dbReference type="Proteomes" id="UP000238762">
    <property type="component" value="Unassembled WGS sequence"/>
</dbReference>
<dbReference type="SMART" id="SM00052">
    <property type="entry name" value="EAL"/>
    <property type="match status" value="1"/>
</dbReference>
<dbReference type="SUPFAM" id="SSF52172">
    <property type="entry name" value="CheY-like"/>
    <property type="match status" value="1"/>
</dbReference>
<dbReference type="PANTHER" id="PTHR44757:SF2">
    <property type="entry name" value="BIOFILM ARCHITECTURE MAINTENANCE PROTEIN MBAA"/>
    <property type="match status" value="1"/>
</dbReference>
<dbReference type="Gene3D" id="3.40.50.2300">
    <property type="match status" value="1"/>
</dbReference>
<dbReference type="CDD" id="cd01949">
    <property type="entry name" value="GGDEF"/>
    <property type="match status" value="1"/>
</dbReference>
<dbReference type="GO" id="GO:0000160">
    <property type="term" value="P:phosphorelay signal transduction system"/>
    <property type="evidence" value="ECO:0007669"/>
    <property type="project" value="InterPro"/>
</dbReference>
<dbReference type="InterPro" id="IPR001633">
    <property type="entry name" value="EAL_dom"/>
</dbReference>
<dbReference type="InterPro" id="IPR035919">
    <property type="entry name" value="EAL_sf"/>
</dbReference>
<dbReference type="InterPro" id="IPR043128">
    <property type="entry name" value="Rev_trsase/Diguanyl_cyclase"/>
</dbReference>
<dbReference type="CDD" id="cd01948">
    <property type="entry name" value="EAL"/>
    <property type="match status" value="1"/>
</dbReference>
<gene>
    <name evidence="5" type="ORF">C7B64_08250</name>
</gene>
<evidence type="ECO:0000259" key="3">
    <source>
        <dbReference type="PROSITE" id="PS50883"/>
    </source>
</evidence>
<dbReference type="FunFam" id="3.20.20.450:FF:000001">
    <property type="entry name" value="Cyclic di-GMP phosphodiesterase yahA"/>
    <property type="match status" value="1"/>
</dbReference>
<dbReference type="Gene3D" id="3.30.70.270">
    <property type="match status" value="1"/>
</dbReference>
<evidence type="ECO:0000259" key="4">
    <source>
        <dbReference type="PROSITE" id="PS50887"/>
    </source>
</evidence>
<dbReference type="InterPro" id="IPR000160">
    <property type="entry name" value="GGDEF_dom"/>
</dbReference>
<evidence type="ECO:0000313" key="6">
    <source>
        <dbReference type="Proteomes" id="UP000238762"/>
    </source>
</evidence>